<dbReference type="Pfam" id="PF01491">
    <property type="entry name" value="Frataxin_Cyay"/>
    <property type="match status" value="1"/>
</dbReference>
<evidence type="ECO:0000313" key="14">
    <source>
        <dbReference type="EMBL" id="KAK6617258.1"/>
    </source>
</evidence>
<dbReference type="EMBL" id="JAWJWF010000052">
    <property type="protein sequence ID" value="KAK6617258.1"/>
    <property type="molecule type" value="Genomic_DNA"/>
</dbReference>
<evidence type="ECO:0000256" key="8">
    <source>
        <dbReference type="ARBA" id="ARBA00023002"/>
    </source>
</evidence>
<dbReference type="PROSITE" id="PS50810">
    <property type="entry name" value="FRATAXIN_2"/>
    <property type="match status" value="1"/>
</dbReference>
<keyword evidence="10" id="KW-0406">Ion transport</keyword>
<feature type="compositionally biased region" description="Basic and acidic residues" evidence="13">
    <location>
        <begin position="1"/>
        <end position="16"/>
    </location>
</feature>
<evidence type="ECO:0000256" key="3">
    <source>
        <dbReference type="ARBA" id="ARBA00013107"/>
    </source>
</evidence>
<evidence type="ECO:0000256" key="7">
    <source>
        <dbReference type="ARBA" id="ARBA00022946"/>
    </source>
</evidence>
<dbReference type="InterPro" id="IPR002908">
    <property type="entry name" value="Frataxin/CyaY"/>
</dbReference>
<dbReference type="PANTHER" id="PTHR16821:SF2">
    <property type="entry name" value="FRATAXIN, MITOCHONDRIAL"/>
    <property type="match status" value="1"/>
</dbReference>
<dbReference type="Gene3D" id="3.30.920.10">
    <property type="entry name" value="Frataxin/CyaY"/>
    <property type="match status" value="1"/>
</dbReference>
<dbReference type="SUPFAM" id="SSF55387">
    <property type="entry name" value="Frataxin/Nqo15-like"/>
    <property type="match status" value="1"/>
</dbReference>
<keyword evidence="5" id="KW-0813">Transport</keyword>
<proteinExistence type="inferred from homology"/>
<keyword evidence="8" id="KW-0560">Oxidoreductase</keyword>
<keyword evidence="7" id="KW-0809">Transit peptide</keyword>
<name>A0ABR1ADT9_POLSC</name>
<accession>A0ABR1ADT9</accession>
<sequence>MRERERERDRDRQTDRQRKRKEKLVAERTIDKLTFNNLCAQTLDSLSEYFEELIESTPHLKNADVTYSDGVLTVYFGQKYGTYVINRQTPNLQIWLSSPISGPKRYDFLCGTWVYKHDKTTLHSLLDIEIREIANREVDFEEKCSHAKMKV</sequence>
<evidence type="ECO:0000256" key="4">
    <source>
        <dbReference type="ARBA" id="ARBA00022434"/>
    </source>
</evidence>
<dbReference type="InterPro" id="IPR020895">
    <property type="entry name" value="Frataxin_CS"/>
</dbReference>
<evidence type="ECO:0000313" key="15">
    <source>
        <dbReference type="Proteomes" id="UP001359485"/>
    </source>
</evidence>
<evidence type="ECO:0000256" key="9">
    <source>
        <dbReference type="ARBA" id="ARBA00023004"/>
    </source>
</evidence>
<keyword evidence="9" id="KW-0408">Iron</keyword>
<feature type="region of interest" description="Disordered" evidence="13">
    <location>
        <begin position="1"/>
        <end position="20"/>
    </location>
</feature>
<evidence type="ECO:0000256" key="5">
    <source>
        <dbReference type="ARBA" id="ARBA00022448"/>
    </source>
</evidence>
<evidence type="ECO:0000256" key="12">
    <source>
        <dbReference type="ARBA" id="ARBA00047990"/>
    </source>
</evidence>
<dbReference type="InterPro" id="IPR017789">
    <property type="entry name" value="Frataxin"/>
</dbReference>
<keyword evidence="11" id="KW-0496">Mitochondrion</keyword>
<gene>
    <name evidence="14" type="ORF">RUM44_005589</name>
</gene>
<dbReference type="PANTHER" id="PTHR16821">
    <property type="entry name" value="FRATAXIN"/>
    <property type="match status" value="1"/>
</dbReference>
<dbReference type="EC" id="1.16.3.1" evidence="3"/>
<comment type="caution">
    <text evidence="14">The sequence shown here is derived from an EMBL/GenBank/DDBJ whole genome shotgun (WGS) entry which is preliminary data.</text>
</comment>
<evidence type="ECO:0000256" key="10">
    <source>
        <dbReference type="ARBA" id="ARBA00023065"/>
    </source>
</evidence>
<comment type="similarity">
    <text evidence="2">Belongs to the frataxin family.</text>
</comment>
<keyword evidence="4" id="KW-0409">Iron storage</keyword>
<evidence type="ECO:0000256" key="1">
    <source>
        <dbReference type="ARBA" id="ARBA00004173"/>
    </source>
</evidence>
<organism evidence="14 15">
    <name type="scientific">Polyplax serrata</name>
    <name type="common">Common mouse louse</name>
    <dbReference type="NCBI Taxonomy" id="468196"/>
    <lineage>
        <taxon>Eukaryota</taxon>
        <taxon>Metazoa</taxon>
        <taxon>Ecdysozoa</taxon>
        <taxon>Arthropoda</taxon>
        <taxon>Hexapoda</taxon>
        <taxon>Insecta</taxon>
        <taxon>Pterygota</taxon>
        <taxon>Neoptera</taxon>
        <taxon>Paraneoptera</taxon>
        <taxon>Psocodea</taxon>
        <taxon>Troctomorpha</taxon>
        <taxon>Phthiraptera</taxon>
        <taxon>Anoplura</taxon>
        <taxon>Polyplacidae</taxon>
        <taxon>Polyplax</taxon>
    </lineage>
</organism>
<evidence type="ECO:0000256" key="6">
    <source>
        <dbReference type="ARBA" id="ARBA00022496"/>
    </source>
</evidence>
<evidence type="ECO:0000256" key="13">
    <source>
        <dbReference type="SAM" id="MobiDB-lite"/>
    </source>
</evidence>
<protein>
    <recommendedName>
        <fullName evidence="3">ferroxidase</fullName>
        <ecNumber evidence="3">1.16.3.1</ecNumber>
    </recommendedName>
</protein>
<comment type="catalytic activity">
    <reaction evidence="12">
        <text>4 Fe(2+) + O2 + 4 H(+) = 4 Fe(3+) + 2 H2O</text>
        <dbReference type="Rhea" id="RHEA:11148"/>
        <dbReference type="ChEBI" id="CHEBI:15377"/>
        <dbReference type="ChEBI" id="CHEBI:15378"/>
        <dbReference type="ChEBI" id="CHEBI:15379"/>
        <dbReference type="ChEBI" id="CHEBI:29033"/>
        <dbReference type="ChEBI" id="CHEBI:29034"/>
        <dbReference type="EC" id="1.16.3.1"/>
    </reaction>
</comment>
<keyword evidence="6" id="KW-0410">Iron transport</keyword>
<dbReference type="PRINTS" id="PR00904">
    <property type="entry name" value="FRATAXIN"/>
</dbReference>
<dbReference type="Proteomes" id="UP001359485">
    <property type="component" value="Unassembled WGS sequence"/>
</dbReference>
<dbReference type="PROSITE" id="PS01344">
    <property type="entry name" value="FRATAXIN_1"/>
    <property type="match status" value="1"/>
</dbReference>
<dbReference type="NCBIfam" id="TIGR03422">
    <property type="entry name" value="mito_frataxin"/>
    <property type="match status" value="1"/>
</dbReference>
<dbReference type="NCBIfam" id="TIGR03421">
    <property type="entry name" value="FeS_CyaY"/>
    <property type="match status" value="1"/>
</dbReference>
<reference evidence="14 15" key="1">
    <citation type="submission" date="2023-09" db="EMBL/GenBank/DDBJ databases">
        <title>Genomes of two closely related lineages of the louse Polyplax serrata with different host specificities.</title>
        <authorList>
            <person name="Martinu J."/>
            <person name="Tarabai H."/>
            <person name="Stefka J."/>
            <person name="Hypsa V."/>
        </authorList>
    </citation>
    <scope>NUCLEOTIDE SEQUENCE [LARGE SCALE GENOMIC DNA]</scope>
    <source>
        <strain evidence="14">98ZLc_SE</strain>
    </source>
</reference>
<dbReference type="SMART" id="SM01219">
    <property type="entry name" value="Frataxin_Cyay"/>
    <property type="match status" value="1"/>
</dbReference>
<evidence type="ECO:0000256" key="2">
    <source>
        <dbReference type="ARBA" id="ARBA00008183"/>
    </source>
</evidence>
<comment type="subcellular location">
    <subcellularLocation>
        <location evidence="1">Mitochondrion</location>
    </subcellularLocation>
</comment>
<keyword evidence="15" id="KW-1185">Reference proteome</keyword>
<evidence type="ECO:0000256" key="11">
    <source>
        <dbReference type="ARBA" id="ARBA00023128"/>
    </source>
</evidence>
<dbReference type="InterPro" id="IPR036524">
    <property type="entry name" value="Frataxin/CyaY_sf"/>
</dbReference>